<dbReference type="Gene3D" id="2.60.120.10">
    <property type="entry name" value="Jelly Rolls"/>
    <property type="match status" value="2"/>
</dbReference>
<dbReference type="InterPro" id="IPR012198">
    <property type="entry name" value="cAMP_dep_PK_reg_su"/>
</dbReference>
<dbReference type="GO" id="GO:0004862">
    <property type="term" value="F:cAMP-dependent protein kinase inhibitor activity"/>
    <property type="evidence" value="ECO:0007669"/>
    <property type="project" value="TreeGrafter"/>
</dbReference>
<dbReference type="AlphaFoldDB" id="A0A8I6SCY7"/>
<feature type="binding site" evidence="6">
    <location>
        <position position="139"/>
    </location>
    <ligand>
        <name>3',5'-cyclic AMP</name>
        <dbReference type="ChEBI" id="CHEBI:58165"/>
        <label>1</label>
    </ligand>
</feature>
<evidence type="ECO:0000259" key="7">
    <source>
        <dbReference type="PROSITE" id="PS50042"/>
    </source>
</evidence>
<dbReference type="SUPFAM" id="SSF51206">
    <property type="entry name" value="cAMP-binding domain-like"/>
    <property type="match status" value="2"/>
</dbReference>
<dbReference type="EnsemblMetazoa" id="XM_014405574.1">
    <property type="protein sequence ID" value="XP_014261060.1"/>
    <property type="gene ID" value="LOC106673447"/>
</dbReference>
<dbReference type="InterPro" id="IPR014710">
    <property type="entry name" value="RmlC-like_jellyroll"/>
</dbReference>
<proteinExistence type="inferred from homology"/>
<dbReference type="GO" id="GO:0034236">
    <property type="term" value="F:protein kinase A catalytic subunit binding"/>
    <property type="evidence" value="ECO:0007669"/>
    <property type="project" value="TreeGrafter"/>
</dbReference>
<evidence type="ECO:0000256" key="6">
    <source>
        <dbReference type="PIRSR" id="PIRSR000548-1"/>
    </source>
</evidence>
<dbReference type="PANTHER" id="PTHR11635:SF152">
    <property type="entry name" value="CAMP-DEPENDENT PROTEIN KINASE TYPE I REGULATORY SUBUNIT-RELATED"/>
    <property type="match status" value="1"/>
</dbReference>
<evidence type="ECO:0000256" key="5">
    <source>
        <dbReference type="ARBA" id="ARBA00023149"/>
    </source>
</evidence>
<dbReference type="GO" id="GO:0005952">
    <property type="term" value="C:cAMP-dependent protein kinase complex"/>
    <property type="evidence" value="ECO:0007669"/>
    <property type="project" value="InterPro"/>
</dbReference>
<keyword evidence="9" id="KW-1185">Reference proteome</keyword>
<accession>A0A8I6SCY7</accession>
<evidence type="ECO:0000256" key="4">
    <source>
        <dbReference type="ARBA" id="ARBA00022741"/>
    </source>
</evidence>
<feature type="domain" description="Cyclic nucleotide-binding" evidence="7">
    <location>
        <begin position="183"/>
        <end position="295"/>
    </location>
</feature>
<dbReference type="RefSeq" id="XP_014261060.1">
    <property type="nucleotide sequence ID" value="XM_014405574.1"/>
</dbReference>
<evidence type="ECO:0000313" key="8">
    <source>
        <dbReference type="EnsemblMetazoa" id="XP_014261060.1"/>
    </source>
</evidence>
<keyword evidence="5 6" id="KW-0114">cAMP</keyword>
<keyword evidence="3 6" id="KW-0116">cAMP-binding</keyword>
<keyword evidence="2" id="KW-0597">Phosphoprotein</keyword>
<dbReference type="InterPro" id="IPR000595">
    <property type="entry name" value="cNMP-bd_dom"/>
</dbReference>
<feature type="binding site" evidence="6">
    <location>
        <position position="251"/>
    </location>
    <ligand>
        <name>3',5'-cyclic AMP</name>
        <dbReference type="ChEBI" id="CHEBI:58165"/>
        <label>2</label>
    </ligand>
</feature>
<evidence type="ECO:0000256" key="3">
    <source>
        <dbReference type="ARBA" id="ARBA00022566"/>
    </source>
</evidence>
<feature type="domain" description="Cyclic nucleotide-binding" evidence="7">
    <location>
        <begin position="61"/>
        <end position="180"/>
    </location>
</feature>
<dbReference type="SMART" id="SM00100">
    <property type="entry name" value="cNMP"/>
    <property type="match status" value="2"/>
</dbReference>
<dbReference type="Proteomes" id="UP000494040">
    <property type="component" value="Unassembled WGS sequence"/>
</dbReference>
<dbReference type="PROSITE" id="PS50042">
    <property type="entry name" value="CNMP_BINDING_3"/>
    <property type="match status" value="2"/>
</dbReference>
<dbReference type="CDD" id="cd00038">
    <property type="entry name" value="CAP_ED"/>
    <property type="match status" value="2"/>
</dbReference>
<organism evidence="8 9">
    <name type="scientific">Cimex lectularius</name>
    <name type="common">Bed bug</name>
    <name type="synonym">Acanthia lectularia</name>
    <dbReference type="NCBI Taxonomy" id="79782"/>
    <lineage>
        <taxon>Eukaryota</taxon>
        <taxon>Metazoa</taxon>
        <taxon>Ecdysozoa</taxon>
        <taxon>Arthropoda</taxon>
        <taxon>Hexapoda</taxon>
        <taxon>Insecta</taxon>
        <taxon>Pterygota</taxon>
        <taxon>Neoptera</taxon>
        <taxon>Paraneoptera</taxon>
        <taxon>Hemiptera</taxon>
        <taxon>Heteroptera</taxon>
        <taxon>Panheteroptera</taxon>
        <taxon>Cimicomorpha</taxon>
        <taxon>Cimicidae</taxon>
        <taxon>Cimex</taxon>
    </lineage>
</organism>
<dbReference type="GO" id="GO:0005829">
    <property type="term" value="C:cytosol"/>
    <property type="evidence" value="ECO:0007669"/>
    <property type="project" value="TreeGrafter"/>
</dbReference>
<feature type="binding site" evidence="6">
    <location>
        <position position="130"/>
    </location>
    <ligand>
        <name>3',5'-cyclic AMP</name>
        <dbReference type="ChEBI" id="CHEBI:58165"/>
        <label>1</label>
    </ligand>
</feature>
<evidence type="ECO:0000256" key="1">
    <source>
        <dbReference type="ARBA" id="ARBA00005753"/>
    </source>
</evidence>
<sequence>MGELPDIGANEFLYILDPSRRHSIFSESINPDMDSNVTVPFFNKTSEEAQKLTEETSGILAFKGLDSDQIQEVVNAMADIKVKCGDWVFKQGDEGDSFYVIQDGIFEMSKEELGKSKVLQRLENKGHFGEIALLYNMPRTCSVAALSDGSLWRMDRVTFRKIVVNGAFRKRKFYDEALSSVPMFRVLDTTEKNKLSDTLDTKIFKDGEVVFRVGDKAGGMFFVESGSVLVKEGNENGTVLSVLKKGDHFGEISVMPEENRNAYIASGSVRLAFLQTDCFERLLGSCKDIMKRKFN</sequence>
<protein>
    <recommendedName>
        <fullName evidence="7">Cyclic nucleotide-binding domain-containing protein</fullName>
    </recommendedName>
</protein>
<evidence type="ECO:0000256" key="2">
    <source>
        <dbReference type="ARBA" id="ARBA00022553"/>
    </source>
</evidence>
<dbReference type="GO" id="GO:0030552">
    <property type="term" value="F:cAMP binding"/>
    <property type="evidence" value="ECO:0007669"/>
    <property type="project" value="UniProtKB-KW"/>
</dbReference>
<dbReference type="PIRSF" id="PIRSF000548">
    <property type="entry name" value="PK_regulatory"/>
    <property type="match status" value="1"/>
</dbReference>
<evidence type="ECO:0000313" key="9">
    <source>
        <dbReference type="Proteomes" id="UP000494040"/>
    </source>
</evidence>
<dbReference type="Pfam" id="PF00027">
    <property type="entry name" value="cNMP_binding"/>
    <property type="match status" value="2"/>
</dbReference>
<dbReference type="KEGG" id="clec:106673447"/>
<reference evidence="8" key="1">
    <citation type="submission" date="2022-01" db="UniProtKB">
        <authorList>
            <consortium name="EnsemblMetazoa"/>
        </authorList>
    </citation>
    <scope>IDENTIFICATION</scope>
</reference>
<feature type="binding site" evidence="6">
    <location>
        <position position="260"/>
    </location>
    <ligand>
        <name>3',5'-cyclic AMP</name>
        <dbReference type="ChEBI" id="CHEBI:58165"/>
        <label>2</label>
    </ligand>
</feature>
<dbReference type="PANTHER" id="PTHR11635">
    <property type="entry name" value="CAMP-DEPENDENT PROTEIN KINASE REGULATORY CHAIN"/>
    <property type="match status" value="1"/>
</dbReference>
<keyword evidence="4 6" id="KW-0547">Nucleotide-binding</keyword>
<dbReference type="PRINTS" id="PR00103">
    <property type="entry name" value="CAMPKINASE"/>
</dbReference>
<name>A0A8I6SCY7_CIMLE</name>
<dbReference type="OrthoDB" id="417078at2759"/>
<dbReference type="InterPro" id="IPR050503">
    <property type="entry name" value="cAMP-dep_PK_reg_su-like"/>
</dbReference>
<dbReference type="InterPro" id="IPR018490">
    <property type="entry name" value="cNMP-bd_dom_sf"/>
</dbReference>
<dbReference type="GeneID" id="106673447"/>
<comment type="similarity">
    <text evidence="1">Belongs to the cAMP-dependent kinase regulatory chain family.</text>
</comment>